<evidence type="ECO:0008006" key="3">
    <source>
        <dbReference type="Google" id="ProtNLM"/>
    </source>
</evidence>
<dbReference type="Gene3D" id="1.50.10.10">
    <property type="match status" value="1"/>
</dbReference>
<dbReference type="EMBL" id="JACYTP010000008">
    <property type="protein sequence ID" value="MBD8513720.1"/>
    <property type="molecule type" value="Genomic_DNA"/>
</dbReference>
<evidence type="ECO:0000313" key="1">
    <source>
        <dbReference type="EMBL" id="MBD8513720.1"/>
    </source>
</evidence>
<accession>A0ABR9BMD1</accession>
<dbReference type="InterPro" id="IPR008928">
    <property type="entry name" value="6-hairpin_glycosidase_sf"/>
</dbReference>
<dbReference type="SUPFAM" id="SSF48208">
    <property type="entry name" value="Six-hairpin glycosidases"/>
    <property type="match status" value="1"/>
</dbReference>
<evidence type="ECO:0000313" key="2">
    <source>
        <dbReference type="Proteomes" id="UP000649768"/>
    </source>
</evidence>
<name>A0ABR9BMD1_9GAMM</name>
<sequence>MAVSHMTRAEIISGLAAHILTTDLQSEGQFPLFRKTGNEWVMSSRGSWIAGFWSGCLWLAGYATDSDTLQNRGRRRWNQIAQGLNADSVFRAMNAWYGFGPVARLTNDSEAETLLTECQSQLSATFAHWEGFPLGTAMGGGEAGNNRITIDPCAALIEMGRHADWQSMPMAHTKLMVSQLMTAKGDFYTHSLFRNAWHPEGISGEWPRGQSWGVLAMATAALYDPETYQEKAQHCCERWWQRFGVSIPFNTAQDSVLLPDASASLISVVAYLKMHQVMGGVGEWKDRAVAMLDSVLASDCVTGNTEGIRFSGCCYATAANRQDSVEMPYGYFFLLQALLIVSGRVEASAF</sequence>
<dbReference type="Proteomes" id="UP000649768">
    <property type="component" value="Unassembled WGS sequence"/>
</dbReference>
<dbReference type="RefSeq" id="WP_192016408.1">
    <property type="nucleotide sequence ID" value="NZ_JACYTP010000008.1"/>
</dbReference>
<reference evidence="1 2" key="1">
    <citation type="submission" date="2020-09" db="EMBL/GenBank/DDBJ databases">
        <title>Photobacterium sp. CAU 1568 isolated from sand of Sido Beach.</title>
        <authorList>
            <person name="Kim W."/>
        </authorList>
    </citation>
    <scope>NUCLEOTIDE SEQUENCE [LARGE SCALE GENOMIC DNA]</scope>
    <source>
        <strain evidence="1 2">CAU 1568</strain>
    </source>
</reference>
<protein>
    <recommendedName>
        <fullName evidence="3">Glycosyl hydrolase</fullName>
    </recommendedName>
</protein>
<dbReference type="InterPro" id="IPR012341">
    <property type="entry name" value="6hp_glycosidase-like_sf"/>
</dbReference>
<organism evidence="1 2">
    <name type="scientific">Photobacterium arenosum</name>
    <dbReference type="NCBI Taxonomy" id="2774143"/>
    <lineage>
        <taxon>Bacteria</taxon>
        <taxon>Pseudomonadati</taxon>
        <taxon>Pseudomonadota</taxon>
        <taxon>Gammaproteobacteria</taxon>
        <taxon>Vibrionales</taxon>
        <taxon>Vibrionaceae</taxon>
        <taxon>Photobacterium</taxon>
    </lineage>
</organism>
<comment type="caution">
    <text evidence="1">The sequence shown here is derived from an EMBL/GenBank/DDBJ whole genome shotgun (WGS) entry which is preliminary data.</text>
</comment>
<gene>
    <name evidence="1" type="ORF">IFO68_13645</name>
</gene>
<proteinExistence type="predicted"/>
<keyword evidence="2" id="KW-1185">Reference proteome</keyword>